<name>A0A2A2IBB8_9BACI</name>
<proteinExistence type="predicted"/>
<feature type="transmembrane region" description="Helical" evidence="7">
    <location>
        <begin position="309"/>
        <end position="331"/>
    </location>
</feature>
<feature type="transmembrane region" description="Helical" evidence="7">
    <location>
        <begin position="363"/>
        <end position="389"/>
    </location>
</feature>
<feature type="transmembrane region" description="Helical" evidence="7">
    <location>
        <begin position="49"/>
        <end position="68"/>
    </location>
</feature>
<comment type="caution">
    <text evidence="9">The sequence shown here is derived from an EMBL/GenBank/DDBJ whole genome shotgun (WGS) entry which is preliminary data.</text>
</comment>
<protein>
    <recommendedName>
        <fullName evidence="8">TRAP C4-dicarboxylate transport system permease DctM subunit domain-containing protein</fullName>
    </recommendedName>
</protein>
<keyword evidence="10" id="KW-1185">Reference proteome</keyword>
<evidence type="ECO:0000256" key="4">
    <source>
        <dbReference type="ARBA" id="ARBA00022692"/>
    </source>
</evidence>
<evidence type="ECO:0000256" key="3">
    <source>
        <dbReference type="ARBA" id="ARBA00022519"/>
    </source>
</evidence>
<evidence type="ECO:0000313" key="9">
    <source>
        <dbReference type="EMBL" id="PAV28363.1"/>
    </source>
</evidence>
<reference evidence="9 10" key="1">
    <citation type="submission" date="2017-08" db="EMBL/GenBank/DDBJ databases">
        <title>Virgibacillus indicus sp. nov. and Virgibacillus profoundi sp. nov, two moderately halophilic bacteria isolated from marine sediment by using the Microfluidic Streak Plate.</title>
        <authorList>
            <person name="Xu B."/>
            <person name="Hu B."/>
            <person name="Wang J."/>
            <person name="Zhu Y."/>
            <person name="Huang L."/>
            <person name="Du W."/>
            <person name="Huang Y."/>
        </authorList>
    </citation>
    <scope>NUCLEOTIDE SEQUENCE [LARGE SCALE GENOMIC DNA]</scope>
    <source>
        <strain evidence="9 10">IO3-P3-H5</strain>
    </source>
</reference>
<dbReference type="RefSeq" id="WP_095656779.1">
    <property type="nucleotide sequence ID" value="NZ_NPOA01000013.1"/>
</dbReference>
<dbReference type="GO" id="GO:0022857">
    <property type="term" value="F:transmembrane transporter activity"/>
    <property type="evidence" value="ECO:0007669"/>
    <property type="project" value="TreeGrafter"/>
</dbReference>
<dbReference type="PANTHER" id="PTHR33362">
    <property type="entry name" value="SIALIC ACID TRAP TRANSPORTER PERMEASE PROTEIN SIAT-RELATED"/>
    <property type="match status" value="1"/>
</dbReference>
<sequence>MSFALIAVLVTLIALLLIGAPVVLAIGTAGMMYFLIKPGMFDSMNILVHTFFTGMDSFVFLAIPLFILTGELMTLGGMMNKLVKFCRLLVGGFKGGLAYVNVLASMMFGGVSGSGLADISALGPIQVKIMAEDGYKKEFAAALTATSALQGPIIPPSIPFVIFASLTNVSVGALFLGGIVPGILLGLTQMIVIWMMAKKRDFPKNHEKITLKQAGSITVAAIYALMLPIIILGGMLSGLFTATEAAAVAAAYSFIISAFVYRSITIKNFTEALINTARVSGTIFLIIAFTGVISWILSMERVPDLINNFVAGSGFSPLVLLILVNIFFLLNGMWLSDVAQLLLFAPIFTPIFVGLGVDPIHFGIVMVVNVMISMITPPYGTALYLAAAISDSKLTAIVKEVLPLLGACLIVLLIITIFPEIALFIPKLFDAM</sequence>
<dbReference type="PIRSF" id="PIRSF006066">
    <property type="entry name" value="HI0050"/>
    <property type="match status" value="1"/>
</dbReference>
<dbReference type="EMBL" id="NPOA01000013">
    <property type="protein sequence ID" value="PAV28363.1"/>
    <property type="molecule type" value="Genomic_DNA"/>
</dbReference>
<feature type="transmembrane region" description="Helical" evidence="7">
    <location>
        <begin position="401"/>
        <end position="425"/>
    </location>
</feature>
<keyword evidence="2" id="KW-1003">Cell membrane</keyword>
<dbReference type="GO" id="GO:0005886">
    <property type="term" value="C:plasma membrane"/>
    <property type="evidence" value="ECO:0007669"/>
    <property type="project" value="UniProtKB-SubCell"/>
</dbReference>
<dbReference type="Proteomes" id="UP000218887">
    <property type="component" value="Unassembled WGS sequence"/>
</dbReference>
<dbReference type="NCBIfam" id="TIGR00786">
    <property type="entry name" value="dctM"/>
    <property type="match status" value="1"/>
</dbReference>
<dbReference type="AlphaFoldDB" id="A0A2A2IBB8"/>
<keyword evidence="6 7" id="KW-0472">Membrane</keyword>
<evidence type="ECO:0000256" key="1">
    <source>
        <dbReference type="ARBA" id="ARBA00004429"/>
    </source>
</evidence>
<feature type="domain" description="TRAP C4-dicarboxylate transport system permease DctM subunit" evidence="8">
    <location>
        <begin position="9"/>
        <end position="421"/>
    </location>
</feature>
<feature type="transmembrane region" description="Helical" evidence="7">
    <location>
        <begin position="217"/>
        <end position="240"/>
    </location>
</feature>
<dbReference type="Pfam" id="PF06808">
    <property type="entry name" value="DctM"/>
    <property type="match status" value="1"/>
</dbReference>
<feature type="transmembrane region" description="Helical" evidence="7">
    <location>
        <begin position="246"/>
        <end position="264"/>
    </location>
</feature>
<dbReference type="InterPro" id="IPR010656">
    <property type="entry name" value="DctM"/>
</dbReference>
<evidence type="ECO:0000256" key="2">
    <source>
        <dbReference type="ARBA" id="ARBA00022475"/>
    </source>
</evidence>
<evidence type="ECO:0000256" key="6">
    <source>
        <dbReference type="ARBA" id="ARBA00023136"/>
    </source>
</evidence>
<keyword evidence="4 7" id="KW-0812">Transmembrane</keyword>
<evidence type="ECO:0000313" key="10">
    <source>
        <dbReference type="Proteomes" id="UP000218887"/>
    </source>
</evidence>
<feature type="transmembrane region" description="Helical" evidence="7">
    <location>
        <begin position="88"/>
        <end position="108"/>
    </location>
</feature>
<dbReference type="OrthoDB" id="9785600at2"/>
<evidence type="ECO:0000256" key="7">
    <source>
        <dbReference type="SAM" id="Phobius"/>
    </source>
</evidence>
<feature type="transmembrane region" description="Helical" evidence="7">
    <location>
        <begin position="338"/>
        <end position="357"/>
    </location>
</feature>
<keyword evidence="3" id="KW-0997">Cell inner membrane</keyword>
<organism evidence="9 10">
    <name type="scientific">Virgibacillus profundi</name>
    <dbReference type="NCBI Taxonomy" id="2024555"/>
    <lineage>
        <taxon>Bacteria</taxon>
        <taxon>Bacillati</taxon>
        <taxon>Bacillota</taxon>
        <taxon>Bacilli</taxon>
        <taxon>Bacillales</taxon>
        <taxon>Bacillaceae</taxon>
        <taxon>Virgibacillus</taxon>
    </lineage>
</organism>
<evidence type="ECO:0000259" key="8">
    <source>
        <dbReference type="Pfam" id="PF06808"/>
    </source>
</evidence>
<feature type="transmembrane region" description="Helical" evidence="7">
    <location>
        <begin position="173"/>
        <end position="196"/>
    </location>
</feature>
<accession>A0A2A2IBB8</accession>
<dbReference type="InterPro" id="IPR004681">
    <property type="entry name" value="TRAP_DctM"/>
</dbReference>
<keyword evidence="5 7" id="KW-1133">Transmembrane helix</keyword>
<feature type="transmembrane region" description="Helical" evidence="7">
    <location>
        <begin position="276"/>
        <end position="297"/>
    </location>
</feature>
<comment type="subcellular location">
    <subcellularLocation>
        <location evidence="1">Cell inner membrane</location>
        <topology evidence="1">Multi-pass membrane protein</topology>
    </subcellularLocation>
</comment>
<evidence type="ECO:0000256" key="5">
    <source>
        <dbReference type="ARBA" id="ARBA00022989"/>
    </source>
</evidence>
<gene>
    <name evidence="9" type="ORF">CIL05_17165</name>
</gene>